<accession>A0A167FHX7</accession>
<evidence type="ECO:0000313" key="5">
    <source>
        <dbReference type="Proteomes" id="UP000189580"/>
    </source>
</evidence>
<dbReference type="GeneID" id="30034913"/>
<reference evidence="4 5" key="1">
    <citation type="submission" date="2016-02" db="EMBL/GenBank/DDBJ databases">
        <title>Complete genome sequence and transcriptome regulation of the pentose utilising yeast Sugiyamaella lignohabitans.</title>
        <authorList>
            <person name="Bellasio M."/>
            <person name="Peymann A."/>
            <person name="Valli M."/>
            <person name="Sipitzky M."/>
            <person name="Graf A."/>
            <person name="Sauer M."/>
            <person name="Marx H."/>
            <person name="Mattanovich D."/>
        </authorList>
    </citation>
    <scope>NUCLEOTIDE SEQUENCE [LARGE SCALE GENOMIC DNA]</scope>
    <source>
        <strain evidence="4 5">CBS 10342</strain>
    </source>
</reference>
<dbReference type="InterPro" id="IPR010158">
    <property type="entry name" value="Amidase_Cbmase"/>
</dbReference>
<dbReference type="InterPro" id="IPR036264">
    <property type="entry name" value="Bact_exopeptidase_dim_dom"/>
</dbReference>
<keyword evidence="5" id="KW-1185">Reference proteome</keyword>
<dbReference type="SUPFAM" id="SSF53187">
    <property type="entry name" value="Zn-dependent exopeptidases"/>
    <property type="match status" value="1"/>
</dbReference>
<evidence type="ECO:0000256" key="2">
    <source>
        <dbReference type="ARBA" id="ARBA00022801"/>
    </source>
</evidence>
<dbReference type="InterPro" id="IPR011650">
    <property type="entry name" value="Peptidase_M20_dimer"/>
</dbReference>
<dbReference type="RefSeq" id="XP_018737796.1">
    <property type="nucleotide sequence ID" value="XM_018879926.1"/>
</dbReference>
<dbReference type="GO" id="GO:0016813">
    <property type="term" value="F:hydrolase activity, acting on carbon-nitrogen (but not peptide) bonds, in linear amidines"/>
    <property type="evidence" value="ECO:0007669"/>
    <property type="project" value="InterPro"/>
</dbReference>
<dbReference type="KEGG" id="slb:AWJ20_2946"/>
<dbReference type="InterPro" id="IPR002933">
    <property type="entry name" value="Peptidase_M20"/>
</dbReference>
<dbReference type="PANTHER" id="PTHR32494:SF5">
    <property type="entry name" value="ALLANTOATE AMIDOHYDROLASE"/>
    <property type="match status" value="1"/>
</dbReference>
<evidence type="ECO:0000256" key="1">
    <source>
        <dbReference type="ARBA" id="ARBA00006247"/>
    </source>
</evidence>
<sequence length="418" mass="46257">MTTFRVNSTRIWDTLHESCQWGATPDGGMNRVTLNDDDKRVREWFILEGKKLGCQIKIDQMGTIFLIRAGEDNSIAPIAIGSHLDTQPSGGRYDGIVGVHTGLEILRTFHENNYVTYAPICVVNWTNEEGARFPKTMVSSGVWSGQISLEDAYNVEDINNPGLFFGKELEKIGYKGEVPASYKDNPLSAHFEVHIEQGTRLETAGLDIGIVSGVKGIRWFEIEIFGTEGHTGTTPMEGRKDALAASSEMILCVEETAKKHGGLGTVGVIHPLPQSPNTIPGYSKFSVDCRHDSNADLVRYTEELLENLEAISRKRQVKYTIKETWHFKQLEFDSDCKAAIQESAEENGLTFTSLYSGIGHDSCYTATRVPTAMIFIPCKNGISHSPKEYSSPKAVADGAQAMLGAVIRYDQRLRELGK</sequence>
<name>A0A167FHX7_9ASCO</name>
<dbReference type="EMBL" id="CP014503">
    <property type="protein sequence ID" value="ANB15319.1"/>
    <property type="molecule type" value="Genomic_DNA"/>
</dbReference>
<comment type="similarity">
    <text evidence="1">Belongs to the peptidase M20A family.</text>
</comment>
<dbReference type="Pfam" id="PF07687">
    <property type="entry name" value="M20_dimer"/>
    <property type="match status" value="1"/>
</dbReference>
<dbReference type="OrthoDB" id="4676at2759"/>
<dbReference type="PIRSF" id="PIRSF001235">
    <property type="entry name" value="Amidase_carbamoylase"/>
    <property type="match status" value="1"/>
</dbReference>
<evidence type="ECO:0000313" key="4">
    <source>
        <dbReference type="EMBL" id="ANB15319.1"/>
    </source>
</evidence>
<dbReference type="Proteomes" id="UP000189580">
    <property type="component" value="Chromosome b"/>
</dbReference>
<dbReference type="Gene3D" id="3.30.70.360">
    <property type="match status" value="1"/>
</dbReference>
<feature type="domain" description="Peptidase M20 dimerisation" evidence="3">
    <location>
        <begin position="213"/>
        <end position="312"/>
    </location>
</feature>
<dbReference type="AlphaFoldDB" id="A0A167FHX7"/>
<dbReference type="PANTHER" id="PTHR32494">
    <property type="entry name" value="ALLANTOATE DEIMINASE-RELATED"/>
    <property type="match status" value="1"/>
</dbReference>
<dbReference type="NCBIfam" id="NF006769">
    <property type="entry name" value="PRK09290.1-3"/>
    <property type="match status" value="1"/>
</dbReference>
<dbReference type="Pfam" id="PF01546">
    <property type="entry name" value="Peptidase_M20"/>
    <property type="match status" value="1"/>
</dbReference>
<evidence type="ECO:0000259" key="3">
    <source>
        <dbReference type="Pfam" id="PF07687"/>
    </source>
</evidence>
<organism evidence="4 5">
    <name type="scientific">Sugiyamaella lignohabitans</name>
    <dbReference type="NCBI Taxonomy" id="796027"/>
    <lineage>
        <taxon>Eukaryota</taxon>
        <taxon>Fungi</taxon>
        <taxon>Dikarya</taxon>
        <taxon>Ascomycota</taxon>
        <taxon>Saccharomycotina</taxon>
        <taxon>Dipodascomycetes</taxon>
        <taxon>Dipodascales</taxon>
        <taxon>Trichomonascaceae</taxon>
        <taxon>Sugiyamaella</taxon>
    </lineage>
</organism>
<dbReference type="CDD" id="cd03884">
    <property type="entry name" value="M20_bAS"/>
    <property type="match status" value="1"/>
</dbReference>
<gene>
    <name evidence="4" type="primary">PYD3</name>
    <name evidence="4" type="ORF">AWJ20_2946</name>
</gene>
<proteinExistence type="inferred from homology"/>
<protein>
    <submittedName>
        <fullName evidence="4">Putative beta-alanine synthase</fullName>
    </submittedName>
</protein>
<keyword evidence="2" id="KW-0378">Hydrolase</keyword>
<dbReference type="NCBIfam" id="TIGR01879">
    <property type="entry name" value="hydantase"/>
    <property type="match status" value="1"/>
</dbReference>
<dbReference type="SUPFAM" id="SSF55031">
    <property type="entry name" value="Bacterial exopeptidase dimerisation domain"/>
    <property type="match status" value="1"/>
</dbReference>
<dbReference type="Gene3D" id="3.40.630.10">
    <property type="entry name" value="Zn peptidases"/>
    <property type="match status" value="1"/>
</dbReference>